<accession>A0AAV4Q625</accession>
<proteinExistence type="predicted"/>
<reference evidence="2 3" key="1">
    <citation type="submission" date="2021-06" db="EMBL/GenBank/DDBJ databases">
        <title>Caerostris darwini draft genome.</title>
        <authorList>
            <person name="Kono N."/>
            <person name="Arakawa K."/>
        </authorList>
    </citation>
    <scope>NUCLEOTIDE SEQUENCE [LARGE SCALE GENOMIC DNA]</scope>
</reference>
<organism evidence="2 3">
    <name type="scientific">Caerostris darwini</name>
    <dbReference type="NCBI Taxonomy" id="1538125"/>
    <lineage>
        <taxon>Eukaryota</taxon>
        <taxon>Metazoa</taxon>
        <taxon>Ecdysozoa</taxon>
        <taxon>Arthropoda</taxon>
        <taxon>Chelicerata</taxon>
        <taxon>Arachnida</taxon>
        <taxon>Araneae</taxon>
        <taxon>Araneomorphae</taxon>
        <taxon>Entelegynae</taxon>
        <taxon>Araneoidea</taxon>
        <taxon>Araneidae</taxon>
        <taxon>Caerostris</taxon>
    </lineage>
</organism>
<evidence type="ECO:0000256" key="1">
    <source>
        <dbReference type="SAM" id="MobiDB-lite"/>
    </source>
</evidence>
<keyword evidence="3" id="KW-1185">Reference proteome</keyword>
<gene>
    <name evidence="2" type="ORF">CDAR_480141</name>
</gene>
<feature type="region of interest" description="Disordered" evidence="1">
    <location>
        <begin position="57"/>
        <end position="90"/>
    </location>
</feature>
<name>A0AAV4Q625_9ARAC</name>
<dbReference type="EMBL" id="BPLQ01003980">
    <property type="protein sequence ID" value="GIY04804.1"/>
    <property type="molecule type" value="Genomic_DNA"/>
</dbReference>
<sequence length="90" mass="10012">MVVNATACVTDTPLYEHPFLLCTLVPHSFPREREGEKKRDEILHGLLPLNLPRRAMLISGRGTPPPPPFTFPHHLGSRDYGGGGRKKEGE</sequence>
<evidence type="ECO:0000313" key="2">
    <source>
        <dbReference type="EMBL" id="GIY04804.1"/>
    </source>
</evidence>
<evidence type="ECO:0000313" key="3">
    <source>
        <dbReference type="Proteomes" id="UP001054837"/>
    </source>
</evidence>
<dbReference type="AlphaFoldDB" id="A0AAV4Q625"/>
<protein>
    <submittedName>
        <fullName evidence="2">Uncharacterized protein</fullName>
    </submittedName>
</protein>
<dbReference type="Proteomes" id="UP001054837">
    <property type="component" value="Unassembled WGS sequence"/>
</dbReference>
<comment type="caution">
    <text evidence="2">The sequence shown here is derived from an EMBL/GenBank/DDBJ whole genome shotgun (WGS) entry which is preliminary data.</text>
</comment>